<feature type="region of interest" description="Disordered" evidence="6">
    <location>
        <begin position="825"/>
        <end position="870"/>
    </location>
</feature>
<evidence type="ECO:0000256" key="1">
    <source>
        <dbReference type="ARBA" id="ARBA00000707"/>
    </source>
</evidence>
<dbReference type="PROSITE" id="PS00973">
    <property type="entry name" value="USP_2"/>
    <property type="match status" value="1"/>
</dbReference>
<dbReference type="CDD" id="cd02663">
    <property type="entry name" value="Peptidase_C19G"/>
    <property type="match status" value="1"/>
</dbReference>
<reference evidence="9" key="1">
    <citation type="submission" date="2023-03" db="EMBL/GenBank/DDBJ databases">
        <title>Mating type loci evolution in Malassezia.</title>
        <authorList>
            <person name="Coelho M.A."/>
        </authorList>
    </citation>
    <scope>NUCLEOTIDE SEQUENCE</scope>
    <source>
        <strain evidence="9">CBS 14135</strain>
    </source>
</reference>
<feature type="compositionally biased region" description="Low complexity" evidence="6">
    <location>
        <begin position="894"/>
        <end position="912"/>
    </location>
</feature>
<evidence type="ECO:0000256" key="6">
    <source>
        <dbReference type="SAM" id="MobiDB-lite"/>
    </source>
</evidence>
<accession>A0AAF0DVB4</accession>
<feature type="signal peptide" evidence="7">
    <location>
        <begin position="1"/>
        <end position="24"/>
    </location>
</feature>
<dbReference type="GO" id="GO:0005829">
    <property type="term" value="C:cytosol"/>
    <property type="evidence" value="ECO:0007669"/>
    <property type="project" value="TreeGrafter"/>
</dbReference>
<evidence type="ECO:0000313" key="9">
    <source>
        <dbReference type="EMBL" id="WFC96128.1"/>
    </source>
</evidence>
<dbReference type="InterPro" id="IPR001153">
    <property type="entry name" value="Barwin_dom"/>
</dbReference>
<dbReference type="GO" id="GO:0042742">
    <property type="term" value="P:defense response to bacterium"/>
    <property type="evidence" value="ECO:0007669"/>
    <property type="project" value="InterPro"/>
</dbReference>
<dbReference type="EC" id="3.4.19.12" evidence="3"/>
<feature type="compositionally biased region" description="Low complexity" evidence="6">
    <location>
        <begin position="751"/>
        <end position="761"/>
    </location>
</feature>
<gene>
    <name evidence="9" type="ORF">MBRA1_002784</name>
</gene>
<dbReference type="Proteomes" id="UP001216638">
    <property type="component" value="Chromosome 3"/>
</dbReference>
<dbReference type="PROSITE" id="PS50235">
    <property type="entry name" value="USP_3"/>
    <property type="match status" value="1"/>
</dbReference>
<proteinExistence type="inferred from homology"/>
<evidence type="ECO:0000313" key="10">
    <source>
        <dbReference type="Proteomes" id="UP001216638"/>
    </source>
</evidence>
<organism evidence="9 10">
    <name type="scientific">Malassezia brasiliensis</name>
    <dbReference type="NCBI Taxonomy" id="1821822"/>
    <lineage>
        <taxon>Eukaryota</taxon>
        <taxon>Fungi</taxon>
        <taxon>Dikarya</taxon>
        <taxon>Basidiomycota</taxon>
        <taxon>Ustilaginomycotina</taxon>
        <taxon>Malasseziomycetes</taxon>
        <taxon>Malasseziales</taxon>
        <taxon>Malasseziaceae</taxon>
        <taxon>Malassezia</taxon>
    </lineage>
</organism>
<feature type="region of interest" description="Disordered" evidence="6">
    <location>
        <begin position="784"/>
        <end position="812"/>
    </location>
</feature>
<feature type="region of interest" description="Disordered" evidence="6">
    <location>
        <begin position="999"/>
        <end position="1019"/>
    </location>
</feature>
<dbReference type="SUPFAM" id="SSF50685">
    <property type="entry name" value="Barwin-like endoglucanases"/>
    <property type="match status" value="1"/>
</dbReference>
<dbReference type="Pfam" id="PF00443">
    <property type="entry name" value="UCH"/>
    <property type="match status" value="1"/>
</dbReference>
<feature type="region of interest" description="Disordered" evidence="6">
    <location>
        <begin position="743"/>
        <end position="768"/>
    </location>
</feature>
<feature type="compositionally biased region" description="Polar residues" evidence="6">
    <location>
        <begin position="797"/>
        <end position="812"/>
    </location>
</feature>
<dbReference type="SUPFAM" id="SSF54001">
    <property type="entry name" value="Cysteine proteinases"/>
    <property type="match status" value="1"/>
</dbReference>
<dbReference type="GO" id="GO:0005634">
    <property type="term" value="C:nucleus"/>
    <property type="evidence" value="ECO:0007669"/>
    <property type="project" value="TreeGrafter"/>
</dbReference>
<dbReference type="CDD" id="cd22191">
    <property type="entry name" value="DPBB_RlpA_EXP_N-like"/>
    <property type="match status" value="1"/>
</dbReference>
<dbReference type="InterPro" id="IPR018200">
    <property type="entry name" value="USP_CS"/>
</dbReference>
<feature type="compositionally biased region" description="Polar residues" evidence="6">
    <location>
        <begin position="242"/>
        <end position="257"/>
    </location>
</feature>
<keyword evidence="4" id="KW-0645">Protease</keyword>
<evidence type="ECO:0000256" key="7">
    <source>
        <dbReference type="SAM" id="SignalP"/>
    </source>
</evidence>
<dbReference type="GO" id="GO:0050832">
    <property type="term" value="P:defense response to fungus"/>
    <property type="evidence" value="ECO:0007669"/>
    <property type="project" value="InterPro"/>
</dbReference>
<dbReference type="Pfam" id="PF00967">
    <property type="entry name" value="Barwin"/>
    <property type="match status" value="1"/>
</dbReference>
<feature type="region of interest" description="Disordered" evidence="6">
    <location>
        <begin position="892"/>
        <end position="965"/>
    </location>
</feature>
<dbReference type="InterPro" id="IPR036908">
    <property type="entry name" value="RlpA-like_sf"/>
</dbReference>
<dbReference type="InterPro" id="IPR050164">
    <property type="entry name" value="Peptidase_C19"/>
</dbReference>
<keyword evidence="7" id="KW-0732">Signal</keyword>
<dbReference type="GO" id="GO:0004843">
    <property type="term" value="F:cysteine-type deubiquitinase activity"/>
    <property type="evidence" value="ECO:0007669"/>
    <property type="project" value="UniProtKB-EC"/>
</dbReference>
<dbReference type="GO" id="GO:0016579">
    <property type="term" value="P:protein deubiquitination"/>
    <property type="evidence" value="ECO:0007669"/>
    <property type="project" value="InterPro"/>
</dbReference>
<evidence type="ECO:0000256" key="3">
    <source>
        <dbReference type="ARBA" id="ARBA00012759"/>
    </source>
</evidence>
<dbReference type="GO" id="GO:0006508">
    <property type="term" value="P:proteolysis"/>
    <property type="evidence" value="ECO:0007669"/>
    <property type="project" value="UniProtKB-KW"/>
</dbReference>
<evidence type="ECO:0000256" key="4">
    <source>
        <dbReference type="ARBA" id="ARBA00022670"/>
    </source>
</evidence>
<dbReference type="PANTHER" id="PTHR24006:SF733">
    <property type="entry name" value="RE52890P"/>
    <property type="match status" value="1"/>
</dbReference>
<evidence type="ECO:0000256" key="5">
    <source>
        <dbReference type="ARBA" id="ARBA00022801"/>
    </source>
</evidence>
<protein>
    <recommendedName>
        <fullName evidence="3">ubiquitinyl hydrolase 1</fullName>
        <ecNumber evidence="3">3.4.19.12</ecNumber>
    </recommendedName>
</protein>
<sequence>MIRAMKFALFALLALAALATVVKAEEKFYDENGKEIVVFDSKFGDNEFEEDDMEKRSIGVRGKSTFGLERRHSRHGLTHGPEEGDELQDGNIRITWYASEDLKNPACGDDKWNPNNNNHIGAVQKTWTKGPQCGQFVRLCNEKTNKCLKVRVVDQCEGCSKNHIDLTKSAFRRLSTTGTLDEGITNGLKLYKCNKPNPWDYALSCVPADTFLTCEAFGNSGHFVSETMSSFSWKGIFGISVPDSSGSPTGRSGSLRKTSGGPRHASSVGAAASPPSGSVGAAGAAQPRPIPTDGNGTSVGTGSPMRSSVDVSSPNTFGSQRHDEAAMTANFPFSLGWSPPEWREWSRDSGYHVHDSETKSALLGIENFGNTCYANSVLQALYFCAPLREAVMEADAAHVSPVVRRTDTLHTALVRLFHAIARESSRISMEVGGATHRQSGDAPVKRDASGAPAIVSQTVSSDAIKTFLETLLRNSDLFDMSMHHDAHEFLNFMLNQVGEDLEALHAPAPTGGSAGSAPAARGDNDTQRTYVHDLFQGVLTNETKCLTCENVSYRDEAFLDLSVNVSPNTSLSSCLRQFSESEMLRGRNKFFCDACASLQEAEKRMKIRHAPNILALHLKRFIWDERVQAYVKHACRVVFPFDLRLFNMSNQADNPDRRYELFAIVIHVGAGANQGHYVSIVKIGQRWALFDDETVTFIAESDIAKYYGDAPEIGSAYVLFYRAMELDERAAHAAAQITHHAPVPAAPAPVPSVSSATTTATGPPPAPSTGARAMAIPIAVPMPGRGAPPSTLGHAPSTWSPTSMSSQATLASSAGMAPAVPIPPAMSSSLSTSPPPVASAPQVMQVAPPNARVQQPGDTVSPGAQATPLPSEPYMGGATYMTQTPSMADLSPVARAPTSTGAPPAAGMPPGSEALPTAGTSPTQSSSPPVIPPRSSYRHSMLATSPTSGRSSVSMARSPSQHTSFLDGAMPAIRTVEGAPPLRMTPSASLAHIPTSTTTTGAPAGVPMPVSSRGAPAPVSRGPELVMAPQDRTQAVPAPALFPDAPSPTMPTKIGEAVPMLRAASTGTSEAVPAPVARAGVHRSASVSMPRSHTTHGLARQAPGAEAPAPAKRSWLNRALRIDRTDKN</sequence>
<feature type="region of interest" description="Disordered" evidence="6">
    <location>
        <begin position="1082"/>
        <end position="1128"/>
    </location>
</feature>
<keyword evidence="10" id="KW-1185">Reference proteome</keyword>
<feature type="domain" description="USP" evidence="8">
    <location>
        <begin position="363"/>
        <end position="724"/>
    </location>
</feature>
<dbReference type="Gene3D" id="3.90.70.10">
    <property type="entry name" value="Cysteine proteinases"/>
    <property type="match status" value="1"/>
</dbReference>
<comment type="similarity">
    <text evidence="2">Belongs to the peptidase C19 family.</text>
</comment>
<feature type="chain" id="PRO_5042292123" description="ubiquitinyl hydrolase 1" evidence="7">
    <location>
        <begin position="25"/>
        <end position="1128"/>
    </location>
</feature>
<dbReference type="PANTHER" id="PTHR24006">
    <property type="entry name" value="UBIQUITIN CARBOXYL-TERMINAL HYDROLASE"/>
    <property type="match status" value="1"/>
</dbReference>
<evidence type="ECO:0000259" key="8">
    <source>
        <dbReference type="PROSITE" id="PS50235"/>
    </source>
</evidence>
<feature type="region of interest" description="Disordered" evidence="6">
    <location>
        <begin position="242"/>
        <end position="319"/>
    </location>
</feature>
<evidence type="ECO:0000256" key="2">
    <source>
        <dbReference type="ARBA" id="ARBA00009085"/>
    </source>
</evidence>
<comment type="catalytic activity">
    <reaction evidence="1">
        <text>Thiol-dependent hydrolysis of ester, thioester, amide, peptide and isopeptide bonds formed by the C-terminal Gly of ubiquitin (a 76-residue protein attached to proteins as an intracellular targeting signal).</text>
        <dbReference type="EC" id="3.4.19.12"/>
    </reaction>
</comment>
<dbReference type="PROSITE" id="PS00972">
    <property type="entry name" value="USP_1"/>
    <property type="match status" value="1"/>
</dbReference>
<feature type="compositionally biased region" description="Polar residues" evidence="6">
    <location>
        <begin position="852"/>
        <end position="864"/>
    </location>
</feature>
<feature type="compositionally biased region" description="Polar residues" evidence="6">
    <location>
        <begin position="294"/>
        <end position="319"/>
    </location>
</feature>
<name>A0AAF0DVB4_9BASI</name>
<feature type="compositionally biased region" description="Low complexity" evidence="6">
    <location>
        <begin position="265"/>
        <end position="285"/>
    </location>
</feature>
<dbReference type="InterPro" id="IPR001394">
    <property type="entry name" value="Peptidase_C19_UCH"/>
</dbReference>
<dbReference type="EMBL" id="CP119953">
    <property type="protein sequence ID" value="WFC96128.1"/>
    <property type="molecule type" value="Genomic_DNA"/>
</dbReference>
<dbReference type="Gene3D" id="2.40.40.10">
    <property type="entry name" value="RlpA-like domain"/>
    <property type="match status" value="1"/>
</dbReference>
<dbReference type="InterPro" id="IPR028889">
    <property type="entry name" value="USP"/>
</dbReference>
<feature type="compositionally biased region" description="Polar residues" evidence="6">
    <location>
        <begin position="942"/>
        <end position="964"/>
    </location>
</feature>
<dbReference type="AlphaFoldDB" id="A0AAF0DVB4"/>
<dbReference type="InterPro" id="IPR038765">
    <property type="entry name" value="Papain-like_cys_pep_sf"/>
</dbReference>
<keyword evidence="5 9" id="KW-0378">Hydrolase</keyword>